<dbReference type="InterPro" id="IPR027417">
    <property type="entry name" value="P-loop_NTPase"/>
</dbReference>
<dbReference type="GO" id="GO:0006281">
    <property type="term" value="P:DNA repair"/>
    <property type="evidence" value="ECO:0007669"/>
    <property type="project" value="UniProtKB-KW"/>
</dbReference>
<feature type="domain" description="DNA helicase Pif1-like DEAD-box helicase" evidence="2">
    <location>
        <begin position="2"/>
        <end position="60"/>
    </location>
</feature>
<keyword evidence="1" id="KW-0547">Nucleotide-binding</keyword>
<evidence type="ECO:0000259" key="2">
    <source>
        <dbReference type="Pfam" id="PF05970"/>
    </source>
</evidence>
<keyword evidence="1" id="KW-0347">Helicase</keyword>
<dbReference type="AlphaFoldDB" id="A0A167NFQ0"/>
<evidence type="ECO:0000313" key="4">
    <source>
        <dbReference type="Proteomes" id="UP000076738"/>
    </source>
</evidence>
<accession>A0A167NFQ0</accession>
<keyword evidence="1" id="KW-0234">DNA repair</keyword>
<dbReference type="Pfam" id="PF05970">
    <property type="entry name" value="PIF1"/>
    <property type="match status" value="1"/>
</dbReference>
<gene>
    <name evidence="3" type="ORF">CALVIDRAFT_467868</name>
</gene>
<dbReference type="STRING" id="1330018.A0A167NFQ0"/>
<sequence length="61" mass="6458">AVGVTASTGIAALAIDGHTLHSFGGIGTGEGTKDELYRMMDNDIQTKARWLVLKVLIIDES</sequence>
<comment type="similarity">
    <text evidence="1">Belongs to the helicase family.</text>
</comment>
<protein>
    <recommendedName>
        <fullName evidence="1">ATP-dependent DNA helicase</fullName>
        <ecNumber evidence="1">5.6.2.3</ecNumber>
    </recommendedName>
</protein>
<proteinExistence type="inferred from homology"/>
<keyword evidence="1" id="KW-0233">DNA recombination</keyword>
<dbReference type="GO" id="GO:0043139">
    <property type="term" value="F:5'-3' DNA helicase activity"/>
    <property type="evidence" value="ECO:0007669"/>
    <property type="project" value="UniProtKB-EC"/>
</dbReference>
<dbReference type="OrthoDB" id="432234at2759"/>
<dbReference type="GO" id="GO:0000723">
    <property type="term" value="P:telomere maintenance"/>
    <property type="evidence" value="ECO:0007669"/>
    <property type="project" value="InterPro"/>
</dbReference>
<keyword evidence="1" id="KW-0378">Hydrolase</keyword>
<comment type="catalytic activity">
    <reaction evidence="1">
        <text>ATP + H2O = ADP + phosphate + H(+)</text>
        <dbReference type="Rhea" id="RHEA:13065"/>
        <dbReference type="ChEBI" id="CHEBI:15377"/>
        <dbReference type="ChEBI" id="CHEBI:15378"/>
        <dbReference type="ChEBI" id="CHEBI:30616"/>
        <dbReference type="ChEBI" id="CHEBI:43474"/>
        <dbReference type="ChEBI" id="CHEBI:456216"/>
        <dbReference type="EC" id="5.6.2.3"/>
    </reaction>
</comment>
<reference evidence="3 4" key="1">
    <citation type="journal article" date="2016" name="Mol. Biol. Evol.">
        <title>Comparative Genomics of Early-Diverging Mushroom-Forming Fungi Provides Insights into the Origins of Lignocellulose Decay Capabilities.</title>
        <authorList>
            <person name="Nagy L.G."/>
            <person name="Riley R."/>
            <person name="Tritt A."/>
            <person name="Adam C."/>
            <person name="Daum C."/>
            <person name="Floudas D."/>
            <person name="Sun H."/>
            <person name="Yadav J.S."/>
            <person name="Pangilinan J."/>
            <person name="Larsson K.H."/>
            <person name="Matsuura K."/>
            <person name="Barry K."/>
            <person name="Labutti K."/>
            <person name="Kuo R."/>
            <person name="Ohm R.A."/>
            <person name="Bhattacharya S.S."/>
            <person name="Shirouzu T."/>
            <person name="Yoshinaga Y."/>
            <person name="Martin F.M."/>
            <person name="Grigoriev I.V."/>
            <person name="Hibbett D.S."/>
        </authorList>
    </citation>
    <scope>NUCLEOTIDE SEQUENCE [LARGE SCALE GENOMIC DNA]</scope>
    <source>
        <strain evidence="3 4">TUFC12733</strain>
    </source>
</reference>
<dbReference type="Proteomes" id="UP000076738">
    <property type="component" value="Unassembled WGS sequence"/>
</dbReference>
<comment type="cofactor">
    <cofactor evidence="1">
        <name>Mg(2+)</name>
        <dbReference type="ChEBI" id="CHEBI:18420"/>
    </cofactor>
</comment>
<name>A0A167NFQ0_CALVF</name>
<dbReference type="EMBL" id="KV417279">
    <property type="protein sequence ID" value="KZO97662.1"/>
    <property type="molecule type" value="Genomic_DNA"/>
</dbReference>
<organism evidence="3 4">
    <name type="scientific">Calocera viscosa (strain TUFC12733)</name>
    <dbReference type="NCBI Taxonomy" id="1330018"/>
    <lineage>
        <taxon>Eukaryota</taxon>
        <taxon>Fungi</taxon>
        <taxon>Dikarya</taxon>
        <taxon>Basidiomycota</taxon>
        <taxon>Agaricomycotina</taxon>
        <taxon>Dacrymycetes</taxon>
        <taxon>Dacrymycetales</taxon>
        <taxon>Dacrymycetaceae</taxon>
        <taxon>Calocera</taxon>
    </lineage>
</organism>
<feature type="non-terminal residue" evidence="3">
    <location>
        <position position="61"/>
    </location>
</feature>
<keyword evidence="4" id="KW-1185">Reference proteome</keyword>
<evidence type="ECO:0000256" key="1">
    <source>
        <dbReference type="RuleBase" id="RU363044"/>
    </source>
</evidence>
<keyword evidence="1" id="KW-0227">DNA damage</keyword>
<evidence type="ECO:0000313" key="3">
    <source>
        <dbReference type="EMBL" id="KZO97662.1"/>
    </source>
</evidence>
<dbReference type="GO" id="GO:0006310">
    <property type="term" value="P:DNA recombination"/>
    <property type="evidence" value="ECO:0007669"/>
    <property type="project" value="UniProtKB-KW"/>
</dbReference>
<feature type="non-terminal residue" evidence="3">
    <location>
        <position position="1"/>
    </location>
</feature>
<dbReference type="Gene3D" id="3.40.50.300">
    <property type="entry name" value="P-loop containing nucleotide triphosphate hydrolases"/>
    <property type="match status" value="1"/>
</dbReference>
<dbReference type="InterPro" id="IPR010285">
    <property type="entry name" value="DNA_helicase_pif1-like_DEAD"/>
</dbReference>
<dbReference type="EC" id="5.6.2.3" evidence="1"/>
<dbReference type="GO" id="GO:0016887">
    <property type="term" value="F:ATP hydrolysis activity"/>
    <property type="evidence" value="ECO:0007669"/>
    <property type="project" value="RHEA"/>
</dbReference>
<keyword evidence="1" id="KW-0067">ATP-binding</keyword>
<dbReference type="GO" id="GO:0005524">
    <property type="term" value="F:ATP binding"/>
    <property type="evidence" value="ECO:0007669"/>
    <property type="project" value="UniProtKB-KW"/>
</dbReference>